<dbReference type="InterPro" id="IPR013784">
    <property type="entry name" value="Carb-bd-like_fold"/>
</dbReference>
<dbReference type="EMBL" id="CABO01000028">
    <property type="protein sequence ID" value="CBI02031.1"/>
    <property type="molecule type" value="Genomic_DNA"/>
</dbReference>
<gene>
    <name evidence="2" type="ORF">CARN4_2226</name>
</gene>
<reference evidence="2" key="1">
    <citation type="submission" date="2009-10" db="EMBL/GenBank/DDBJ databases">
        <title>Diversity of trophic interactions inside an arsenic-rich microbial ecosystem.</title>
        <authorList>
            <person name="Bertin P.N."/>
            <person name="Heinrich-Salmeron A."/>
            <person name="Pelletier E."/>
            <person name="Goulhen-Chollet F."/>
            <person name="Arsene-Ploetze F."/>
            <person name="Gallien S."/>
            <person name="Calteau A."/>
            <person name="Vallenet D."/>
            <person name="Casiot C."/>
            <person name="Chane-Woon-Ming B."/>
            <person name="Giloteaux L."/>
            <person name="Barakat M."/>
            <person name="Bonnefoy V."/>
            <person name="Bruneel O."/>
            <person name="Chandler M."/>
            <person name="Cleiss J."/>
            <person name="Duran R."/>
            <person name="Elbaz-Poulichet F."/>
            <person name="Fonknechten N."/>
            <person name="Lauga B."/>
            <person name="Mornico D."/>
            <person name="Ortet P."/>
            <person name="Schaeffer C."/>
            <person name="Siguier P."/>
            <person name="Alexander Thil Smith A."/>
            <person name="Van Dorsselaer A."/>
            <person name="Weissenbach J."/>
            <person name="Medigue C."/>
            <person name="Le Paslier D."/>
        </authorList>
    </citation>
    <scope>NUCLEOTIDE SEQUENCE</scope>
</reference>
<organism evidence="2">
    <name type="scientific">mine drainage metagenome</name>
    <dbReference type="NCBI Taxonomy" id="410659"/>
    <lineage>
        <taxon>unclassified sequences</taxon>
        <taxon>metagenomes</taxon>
        <taxon>ecological metagenomes</taxon>
    </lineage>
</organism>
<sequence>MSALALTAALLTFLAPGVGATGYLGQSALPQPSAEASPQPTAEPASIPSPGPAPSPSASPRPKPTATPRYTRGGPIEFSLNGSLSFGRSQSTYASTASSTPGTTALASNQTQSETGVGMLAHLFRRAGNTTLDLQLPFTLSTTTSLFGSGVLSYSTPRYAIGYGPESLSVLGQLGIGTTLRGAFLTLPANGGDITAFAGPTLVNQGGVIRLYGVRERRLVAGRLFEYGLAMTPPGSGLGSTLTLLTGTAQRRGDTSIALEAAFQRLRASSQNSGGAGIAAQTRIDWGPEKSLWTIVARTIPEDFVAFGTGQLEGDRLIDISRISQGRGRTTTFDLAFERSLLNGEATEQRRSSYILSGQLARRLGYSLNLFEQRLAASSGVQWNGTAGGQLSFSGRLGFLSLGEQFGRFTQTGVAATGTSQSAVQAQVRFGRFALSLTDQDLRMTSSITGAGHQGSFGAQLGRTFGKTTLSLNFLRMLTQNSLSDAISRIPTVSVTRQISPAFSVTASYGTESLVDRLNPQVDGRSRIFNLQVNAPFVFGSGALVQGRVDPRLPATIGGRITLDSGSAASYVVGAGTYGVANAMVVLDGRYVQRTDLNGNYQFSFVTPGQHQLRLETSSLPRGLTADAPVVTLTVQGGQSAQINFLVGDFGGIAGHVYGISRDGERVPLPNVLVRVDSGAYSQTDSSGAYGFGRLSPGEHTVSVLENSVPAYAAFSKKELTQKVNVNRGELTHATFTAEPLGSISGYVLYAKDVPKPYVAGDGALNAYVVAEPGNEAAIANDDGSFVLDDLTPGTYTLSIDPETVADGLGQVSSDLTIALKAREHYKGAIFKISRKKKKVLFTFFGNAGAAAPAVAPSLHLSEPRLPPGGAAEVTIAAPADAAISAIAFGHSKPLHYDPAHKRWSGEIVVPMDTRAGRYEVRAHSAAGHAPLPTELTVDPRLPIAILSMSPSQAKIGEYVTVRARFLADVRPGDHILWADGQKSVLGKPLVGRLFAFTLKLSARPMVGTLITGHGRFAVRLQ</sequence>
<feature type="compositionally biased region" description="Polar residues" evidence="1">
    <location>
        <begin position="28"/>
        <end position="40"/>
    </location>
</feature>
<evidence type="ECO:0000313" key="2">
    <source>
        <dbReference type="EMBL" id="CBI02031.1"/>
    </source>
</evidence>
<name>E6Q472_9ZZZZ</name>
<proteinExistence type="predicted"/>
<accession>E6Q472</accession>
<feature type="compositionally biased region" description="Pro residues" evidence="1">
    <location>
        <begin position="47"/>
        <end position="65"/>
    </location>
</feature>
<feature type="region of interest" description="Disordered" evidence="1">
    <location>
        <begin position="26"/>
        <end position="75"/>
    </location>
</feature>
<evidence type="ECO:0000256" key="1">
    <source>
        <dbReference type="SAM" id="MobiDB-lite"/>
    </source>
</evidence>
<feature type="compositionally biased region" description="Low complexity" evidence="1">
    <location>
        <begin position="92"/>
        <end position="108"/>
    </location>
</feature>
<comment type="caution">
    <text evidence="2">The sequence shown here is derived from an EMBL/GenBank/DDBJ whole genome shotgun (WGS) entry which is preliminary data.</text>
</comment>
<dbReference type="SUPFAM" id="SSF49452">
    <property type="entry name" value="Starch-binding domain-like"/>
    <property type="match status" value="2"/>
</dbReference>
<protein>
    <recommendedName>
        <fullName evidence="3">Carboxypeptidase regulatory-like domain-containing protein</fullName>
    </recommendedName>
</protein>
<dbReference type="GO" id="GO:0030246">
    <property type="term" value="F:carbohydrate binding"/>
    <property type="evidence" value="ECO:0007669"/>
    <property type="project" value="InterPro"/>
</dbReference>
<feature type="region of interest" description="Disordered" evidence="1">
    <location>
        <begin position="92"/>
        <end position="111"/>
    </location>
</feature>
<dbReference type="AlphaFoldDB" id="E6Q472"/>
<evidence type="ECO:0008006" key="3">
    <source>
        <dbReference type="Google" id="ProtNLM"/>
    </source>
</evidence>